<evidence type="ECO:0000256" key="5">
    <source>
        <dbReference type="ARBA" id="ARBA00022679"/>
    </source>
</evidence>
<dbReference type="SMART" id="SM00388">
    <property type="entry name" value="HisKA"/>
    <property type="match status" value="1"/>
</dbReference>
<dbReference type="SMART" id="SM00387">
    <property type="entry name" value="HATPase_c"/>
    <property type="match status" value="1"/>
</dbReference>
<comment type="caution">
    <text evidence="11">The sequence shown here is derived from an EMBL/GenBank/DDBJ whole genome shotgun (WGS) entry which is preliminary data.</text>
</comment>
<dbReference type="Proteomes" id="UP000679179">
    <property type="component" value="Unassembled WGS sequence"/>
</dbReference>
<dbReference type="GO" id="GO:0000155">
    <property type="term" value="F:phosphorelay sensor kinase activity"/>
    <property type="evidence" value="ECO:0007669"/>
    <property type="project" value="InterPro"/>
</dbReference>
<keyword evidence="9" id="KW-1133">Transmembrane helix</keyword>
<feature type="transmembrane region" description="Helical" evidence="9">
    <location>
        <begin position="147"/>
        <end position="170"/>
    </location>
</feature>
<comment type="subcellular location">
    <subcellularLocation>
        <location evidence="2">Membrane</location>
    </subcellularLocation>
</comment>
<evidence type="ECO:0000256" key="8">
    <source>
        <dbReference type="ARBA" id="ARBA00023136"/>
    </source>
</evidence>
<dbReference type="GO" id="GO:0004721">
    <property type="term" value="F:phosphoprotein phosphatase activity"/>
    <property type="evidence" value="ECO:0007669"/>
    <property type="project" value="TreeGrafter"/>
</dbReference>
<dbReference type="AlphaFoldDB" id="A0A919RXP7"/>
<dbReference type="GO" id="GO:0005886">
    <property type="term" value="C:plasma membrane"/>
    <property type="evidence" value="ECO:0007669"/>
    <property type="project" value="TreeGrafter"/>
</dbReference>
<protein>
    <recommendedName>
        <fullName evidence="3">histidine kinase</fullName>
        <ecNumber evidence="3">2.7.13.3</ecNumber>
    </recommendedName>
</protein>
<evidence type="ECO:0000313" key="11">
    <source>
        <dbReference type="EMBL" id="GIM27355.1"/>
    </source>
</evidence>
<comment type="catalytic activity">
    <reaction evidence="1">
        <text>ATP + protein L-histidine = ADP + protein N-phospho-L-histidine.</text>
        <dbReference type="EC" id="2.7.13.3"/>
    </reaction>
</comment>
<dbReference type="SUPFAM" id="SSF55874">
    <property type="entry name" value="ATPase domain of HSP90 chaperone/DNA topoisomerase II/histidine kinase"/>
    <property type="match status" value="1"/>
</dbReference>
<dbReference type="RefSeq" id="WP_212902122.1">
    <property type="nucleotide sequence ID" value="NZ_BOPZ01000001.1"/>
</dbReference>
<keyword evidence="4" id="KW-0597">Phosphoprotein</keyword>
<dbReference type="Gene3D" id="1.10.287.130">
    <property type="match status" value="1"/>
</dbReference>
<dbReference type="Pfam" id="PF02518">
    <property type="entry name" value="HATPase_c"/>
    <property type="match status" value="1"/>
</dbReference>
<gene>
    <name evidence="11" type="ORF">CPJCM30710_00210</name>
</gene>
<evidence type="ECO:0000313" key="12">
    <source>
        <dbReference type="Proteomes" id="UP000679179"/>
    </source>
</evidence>
<evidence type="ECO:0000256" key="6">
    <source>
        <dbReference type="ARBA" id="ARBA00022777"/>
    </source>
</evidence>
<keyword evidence="8 9" id="KW-0472">Membrane</keyword>
<evidence type="ECO:0000259" key="10">
    <source>
        <dbReference type="PROSITE" id="PS50109"/>
    </source>
</evidence>
<dbReference type="PROSITE" id="PS50109">
    <property type="entry name" value="HIS_KIN"/>
    <property type="match status" value="1"/>
</dbReference>
<dbReference type="InterPro" id="IPR004358">
    <property type="entry name" value="Sig_transdc_His_kin-like_C"/>
</dbReference>
<feature type="transmembrane region" description="Helical" evidence="9">
    <location>
        <begin position="12"/>
        <end position="32"/>
    </location>
</feature>
<dbReference type="InterPro" id="IPR036097">
    <property type="entry name" value="HisK_dim/P_sf"/>
</dbReference>
<dbReference type="FunFam" id="3.30.565.10:FF:000006">
    <property type="entry name" value="Sensor histidine kinase WalK"/>
    <property type="match status" value="1"/>
</dbReference>
<name>A0A919RXP7_9CLOT</name>
<evidence type="ECO:0000256" key="7">
    <source>
        <dbReference type="ARBA" id="ARBA00023012"/>
    </source>
</evidence>
<evidence type="ECO:0000256" key="1">
    <source>
        <dbReference type="ARBA" id="ARBA00000085"/>
    </source>
</evidence>
<dbReference type="CDD" id="cd00082">
    <property type="entry name" value="HisKA"/>
    <property type="match status" value="1"/>
</dbReference>
<evidence type="ECO:0000256" key="9">
    <source>
        <dbReference type="SAM" id="Phobius"/>
    </source>
</evidence>
<dbReference type="EC" id="2.7.13.3" evidence="3"/>
<dbReference type="EMBL" id="BOPZ01000001">
    <property type="protein sequence ID" value="GIM27355.1"/>
    <property type="molecule type" value="Genomic_DNA"/>
</dbReference>
<evidence type="ECO:0000256" key="3">
    <source>
        <dbReference type="ARBA" id="ARBA00012438"/>
    </source>
</evidence>
<organism evidence="11 12">
    <name type="scientific">Clostridium polyendosporum</name>
    <dbReference type="NCBI Taxonomy" id="69208"/>
    <lineage>
        <taxon>Bacteria</taxon>
        <taxon>Bacillati</taxon>
        <taxon>Bacillota</taxon>
        <taxon>Clostridia</taxon>
        <taxon>Eubacteriales</taxon>
        <taxon>Clostridiaceae</taxon>
        <taxon>Clostridium</taxon>
    </lineage>
</organism>
<accession>A0A919RXP7</accession>
<dbReference type="InterPro" id="IPR003594">
    <property type="entry name" value="HATPase_dom"/>
</dbReference>
<dbReference type="PANTHER" id="PTHR45453:SF1">
    <property type="entry name" value="PHOSPHATE REGULON SENSOR PROTEIN PHOR"/>
    <property type="match status" value="1"/>
</dbReference>
<keyword evidence="7" id="KW-0902">Two-component regulatory system</keyword>
<dbReference type="PRINTS" id="PR00344">
    <property type="entry name" value="BCTRLSENSOR"/>
</dbReference>
<evidence type="ECO:0000256" key="4">
    <source>
        <dbReference type="ARBA" id="ARBA00022553"/>
    </source>
</evidence>
<dbReference type="SUPFAM" id="SSF47384">
    <property type="entry name" value="Homodimeric domain of signal transducing histidine kinase"/>
    <property type="match status" value="1"/>
</dbReference>
<dbReference type="Pfam" id="PF00512">
    <property type="entry name" value="HisKA"/>
    <property type="match status" value="1"/>
</dbReference>
<reference evidence="11" key="1">
    <citation type="submission" date="2021-03" db="EMBL/GenBank/DDBJ databases">
        <title>Taxonomic study of Clostridium polyendosporum from meadow-gley soil under rice.</title>
        <authorList>
            <person name="Kobayashi H."/>
            <person name="Tanizawa Y."/>
            <person name="Yagura M."/>
        </authorList>
    </citation>
    <scope>NUCLEOTIDE SEQUENCE</scope>
    <source>
        <strain evidence="11">JCM 30710</strain>
    </source>
</reference>
<dbReference type="InterPro" id="IPR036890">
    <property type="entry name" value="HATPase_C_sf"/>
</dbReference>
<keyword evidence="12" id="KW-1185">Reference proteome</keyword>
<dbReference type="Gene3D" id="3.30.565.10">
    <property type="entry name" value="Histidine kinase-like ATPase, C-terminal domain"/>
    <property type="match status" value="1"/>
</dbReference>
<keyword evidence="5" id="KW-0808">Transferase</keyword>
<dbReference type="PANTHER" id="PTHR45453">
    <property type="entry name" value="PHOSPHATE REGULON SENSOR PROTEIN PHOR"/>
    <property type="match status" value="1"/>
</dbReference>
<dbReference type="InterPro" id="IPR003661">
    <property type="entry name" value="HisK_dim/P_dom"/>
</dbReference>
<dbReference type="GO" id="GO:0016036">
    <property type="term" value="P:cellular response to phosphate starvation"/>
    <property type="evidence" value="ECO:0007669"/>
    <property type="project" value="TreeGrafter"/>
</dbReference>
<keyword evidence="6 11" id="KW-0418">Kinase</keyword>
<sequence>MFNRNRLRLLAANITVFVIIFSIFSFIIYSYIRSNQYVRVDKELIISKKLFNKVSSNLEIFIPVANPRVIAVIRNERGELIQGGHISGFYKTYERKLRPKKFNEIFDVNLENYSFRSIAFPVKIEDKTFTVQLLANTNAERDVLKNLLNILVLGGIIILLISIGASWYIADKSMIPILNSWKKQREFVENASHELRTPLTIIQSRLEMLLKYPNSKIIDKIENISPALSETRRISKMVSDLLTLARADSNTTEVEKKKTNMTQLISKIIEPYIELGEMQNKNIVFEALDDMKLFCDEGRIHQLLVILLDNAIKYTEEGATIIVKSFIKDNKYIINVEDNGIGVKAENKEKIFERFFREDKARSRESGGSGLGLSIAQWIVNKHNGTIKCYANSPKGTIIKVSLPIEKRESI</sequence>
<feature type="domain" description="Histidine kinase" evidence="10">
    <location>
        <begin position="190"/>
        <end position="407"/>
    </location>
</feature>
<dbReference type="InterPro" id="IPR050351">
    <property type="entry name" value="BphY/WalK/GraS-like"/>
</dbReference>
<dbReference type="InterPro" id="IPR005467">
    <property type="entry name" value="His_kinase_dom"/>
</dbReference>
<dbReference type="FunFam" id="1.10.287.130:FF:000001">
    <property type="entry name" value="Two-component sensor histidine kinase"/>
    <property type="match status" value="1"/>
</dbReference>
<dbReference type="CDD" id="cd00075">
    <property type="entry name" value="HATPase"/>
    <property type="match status" value="1"/>
</dbReference>
<keyword evidence="9" id="KW-0812">Transmembrane</keyword>
<proteinExistence type="predicted"/>
<evidence type="ECO:0000256" key="2">
    <source>
        <dbReference type="ARBA" id="ARBA00004370"/>
    </source>
</evidence>